<feature type="compositionally biased region" description="Low complexity" evidence="4">
    <location>
        <begin position="160"/>
        <end position="187"/>
    </location>
</feature>
<evidence type="ECO:0000256" key="3">
    <source>
        <dbReference type="ARBA" id="ARBA00022737"/>
    </source>
</evidence>
<gene>
    <name evidence="5" type="ORF">METBIDRAFT_31603</name>
</gene>
<dbReference type="GeneID" id="30028863"/>
<dbReference type="STRING" id="869754.A0A1A0HAD0"/>
<dbReference type="PANTHER" id="PTHR45690">
    <property type="entry name" value="NACHT, LRR AND PYD DOMAINS-CONTAINING PROTEIN 12"/>
    <property type="match status" value="1"/>
</dbReference>
<evidence type="ECO:0000313" key="5">
    <source>
        <dbReference type="EMBL" id="OBA20960.1"/>
    </source>
</evidence>
<dbReference type="SUPFAM" id="SSF52047">
    <property type="entry name" value="RNI-like"/>
    <property type="match status" value="1"/>
</dbReference>
<dbReference type="OrthoDB" id="8436363at2759"/>
<dbReference type="Gene3D" id="3.80.10.10">
    <property type="entry name" value="Ribonuclease Inhibitor"/>
    <property type="match status" value="1"/>
</dbReference>
<feature type="compositionally biased region" description="Low complexity" evidence="4">
    <location>
        <begin position="232"/>
        <end position="243"/>
    </location>
</feature>
<dbReference type="InterPro" id="IPR050637">
    <property type="entry name" value="NLRP_innate_immun_reg"/>
</dbReference>
<feature type="compositionally biased region" description="Basic and acidic residues" evidence="4">
    <location>
        <begin position="100"/>
        <end position="111"/>
    </location>
</feature>
<feature type="compositionally biased region" description="Basic and acidic residues" evidence="4">
    <location>
        <begin position="60"/>
        <end position="70"/>
    </location>
</feature>
<feature type="region of interest" description="Disordered" evidence="4">
    <location>
        <begin position="28"/>
        <end position="204"/>
    </location>
</feature>
<accession>A0A1A0HAD0</accession>
<name>A0A1A0HAD0_9ASCO</name>
<feature type="region of interest" description="Disordered" evidence="4">
    <location>
        <begin position="1184"/>
        <end position="1223"/>
    </location>
</feature>
<keyword evidence="2" id="KW-0963">Cytoplasm</keyword>
<evidence type="ECO:0000256" key="2">
    <source>
        <dbReference type="ARBA" id="ARBA00022490"/>
    </source>
</evidence>
<feature type="compositionally biased region" description="Low complexity" evidence="4">
    <location>
        <begin position="142"/>
        <end position="153"/>
    </location>
</feature>
<dbReference type="AlphaFoldDB" id="A0A1A0HAD0"/>
<dbReference type="InterPro" id="IPR032675">
    <property type="entry name" value="LRR_dom_sf"/>
</dbReference>
<sequence>MSLAPPSDITTGVSNGDVDWLFRSKSKKLEKKLNLERRPSVSLAPDRPDLAGPAPTSSGRDTRPGGDKENSPSAEAASDARASHGPENKPAEPAASAARNDARPPRNDARPARNGPQTAPDSPPSPRNTHTGLPGPSPVGLPPATRRSRSSSAPQPPKQPAAVAGALPAASRRTSVAVAQPPATVAPIQPPAPVSRANSGKGRSFFSSLSAKFKHSAFSAPPSAPAAPPAPSALRASSPTATAVLPAMHVPKSAPSGGPSPRDQDLAASVNKPPLELAQGVPPNRLVHRASLTSLAALSPRPSSEKERGFFRRRSLMADAPPAVAPTDAWKTAGPAHLAQKPRKPELCLRRVSFALDKLDKDPQQQIPSRRPRKGAVLVPEDLKAPPPRLALGISTADGSRSSAAAEPSYTDEEFQRALEAQHKALLEAAKHAVEAHLSAKKLACQIAGYKASSKSALAAYAEEDDISQGAENIAIDNPLHVHLNHFENVTPLVSDDEDDDLTPETIYTRCCHLREILPIPATLKQLKHKPRPLQILKMLNPRPTLIDVLSFSDFITIMPINTVIFDNVTMTTEMLKHVLAGLVHSKHLEKLSLRNVAIDKAGWGYLCEFMSRNHNVKKLDISQQRVKHLTKPSSVRSAMNWNLFIDALKSRNGIEELVMGGCKLSDDVFENLLEHALTVSTCRLGVAATEINVRKCELLADWIGRPNSKCVGIDIASNDLSQGQLKPFIDAFNTKTVNLVFFSLNATSLSDIDEVGDLLKGLSRLENLRFFDFSSLPQLFPHVISKLGRYLPNFKSLRRMHFDLNELSSQSIAALADVFPKVPNLVHVSLLGNTNLDRGSIGALYTAVKLSSIFTLDLDYDLIPDELSQRLALYLMRNFDKAVKPNISDYAGNNEQDDVMFDGSLLMETAEKMLTESDQNPGEVDLKLQKIITNALIERTNSVRKDMHRVIDSLFEQRNNGNLSFEGKENLLRFCLLDASLEKLVHMFEQKAKMFSSTPLSPSTSIQDTENSLKVDREKLHAGSSALIAAGPILMARTSRPNGSSGFQGNESTLQPHLVVIDANSDGRDVIIDNLTGRPILMKSVSQSSLYAKEQEEEEGEFLRWGYFMEHLDNKEKVSDMLNGDECRQELSVFGTVPSGSELREAIIDAKGVESVTDLISKINTQRVSLENIYRNKEIDEVTGSDGEVGSPLTMSSKSEAFQDATEHLSGEDNVSIDSGEGLGVHPVVDEAYDKLLNEAQRVMSNK</sequence>
<comment type="caution">
    <text evidence="5">The sequence shown here is derived from an EMBL/GenBank/DDBJ whole genome shotgun (WGS) entry which is preliminary data.</text>
</comment>
<evidence type="ECO:0000256" key="1">
    <source>
        <dbReference type="ARBA" id="ARBA00004496"/>
    </source>
</evidence>
<feature type="compositionally biased region" description="Pro residues" evidence="4">
    <location>
        <begin position="222"/>
        <end position="231"/>
    </location>
</feature>
<dbReference type="EMBL" id="LXTC01000003">
    <property type="protein sequence ID" value="OBA20960.1"/>
    <property type="molecule type" value="Genomic_DNA"/>
</dbReference>
<evidence type="ECO:0000256" key="4">
    <source>
        <dbReference type="SAM" id="MobiDB-lite"/>
    </source>
</evidence>
<keyword evidence="3" id="KW-0677">Repeat</keyword>
<feature type="compositionally biased region" description="Basic and acidic residues" evidence="4">
    <location>
        <begin position="81"/>
        <end position="90"/>
    </location>
</feature>
<keyword evidence="6" id="KW-1185">Reference proteome</keyword>
<organism evidence="5 6">
    <name type="scientific">Metschnikowia bicuspidata var. bicuspidata NRRL YB-4993</name>
    <dbReference type="NCBI Taxonomy" id="869754"/>
    <lineage>
        <taxon>Eukaryota</taxon>
        <taxon>Fungi</taxon>
        <taxon>Dikarya</taxon>
        <taxon>Ascomycota</taxon>
        <taxon>Saccharomycotina</taxon>
        <taxon>Pichiomycetes</taxon>
        <taxon>Metschnikowiaceae</taxon>
        <taxon>Metschnikowia</taxon>
    </lineage>
</organism>
<protein>
    <submittedName>
        <fullName evidence="5">RNI-like protein</fullName>
    </submittedName>
</protein>
<proteinExistence type="predicted"/>
<dbReference type="GO" id="GO:0005737">
    <property type="term" value="C:cytoplasm"/>
    <property type="evidence" value="ECO:0007669"/>
    <property type="project" value="UniProtKB-SubCell"/>
</dbReference>
<dbReference type="PANTHER" id="PTHR45690:SF19">
    <property type="entry name" value="NACHT, LRR AND PYD DOMAINS-CONTAINING PROTEIN 3"/>
    <property type="match status" value="1"/>
</dbReference>
<feature type="region of interest" description="Disordered" evidence="4">
    <location>
        <begin position="216"/>
        <end position="283"/>
    </location>
</feature>
<comment type="subcellular location">
    <subcellularLocation>
        <location evidence="1">Cytoplasm</location>
    </subcellularLocation>
</comment>
<reference evidence="5 6" key="1">
    <citation type="submission" date="2016-05" db="EMBL/GenBank/DDBJ databases">
        <title>Comparative genomics of biotechnologically important yeasts.</title>
        <authorList>
            <consortium name="DOE Joint Genome Institute"/>
            <person name="Riley R."/>
            <person name="Haridas S."/>
            <person name="Wolfe K.H."/>
            <person name="Lopes M.R."/>
            <person name="Hittinger C.T."/>
            <person name="Goker M."/>
            <person name="Salamov A."/>
            <person name="Wisecaver J."/>
            <person name="Long T.M."/>
            <person name="Aerts A.L."/>
            <person name="Barry K."/>
            <person name="Choi C."/>
            <person name="Clum A."/>
            <person name="Coughlan A.Y."/>
            <person name="Deshpande S."/>
            <person name="Douglass A.P."/>
            <person name="Hanson S.J."/>
            <person name="Klenk H.-P."/>
            <person name="LaButti K."/>
            <person name="Lapidus A."/>
            <person name="Lindquist E."/>
            <person name="Lipzen A."/>
            <person name="Meier-kolthoff J.P."/>
            <person name="Ohm R.A."/>
            <person name="Otillar R.P."/>
            <person name="Pangilinan J."/>
            <person name="Peng Y."/>
            <person name="Rokas A."/>
            <person name="Rosa C.A."/>
            <person name="Scheuner C."/>
            <person name="Sibirny A.A."/>
            <person name="Slot J.C."/>
            <person name="Stielow J.B."/>
            <person name="Sun H."/>
            <person name="Kurtzman C.P."/>
            <person name="Blackwell M."/>
            <person name="Grigoriev I.V."/>
            <person name="Jeffries T.W."/>
        </authorList>
    </citation>
    <scope>NUCLEOTIDE SEQUENCE [LARGE SCALE GENOMIC DNA]</scope>
    <source>
        <strain evidence="5 6">NRRL YB-4993</strain>
    </source>
</reference>
<dbReference type="RefSeq" id="XP_018711470.1">
    <property type="nucleotide sequence ID" value="XM_018855887.1"/>
</dbReference>
<dbReference type="Proteomes" id="UP000092555">
    <property type="component" value="Unassembled WGS sequence"/>
</dbReference>
<feature type="region of interest" description="Disordered" evidence="4">
    <location>
        <begin position="359"/>
        <end position="378"/>
    </location>
</feature>
<evidence type="ECO:0000313" key="6">
    <source>
        <dbReference type="Proteomes" id="UP000092555"/>
    </source>
</evidence>